<keyword evidence="6" id="KW-0560">Oxidoreductase</keyword>
<accession>A0ABW5U3C9</accession>
<dbReference type="PANTHER" id="PTHR33798:SF5">
    <property type="entry name" value="FLAVIN REDUCTASE LIKE DOMAIN-CONTAINING PROTEIN"/>
    <property type="match status" value="1"/>
</dbReference>
<comment type="caution">
    <text evidence="6">The sequence shown here is derived from an EMBL/GenBank/DDBJ whole genome shotgun (WGS) entry which is preliminary data.</text>
</comment>
<dbReference type="EC" id="1.5.1.-" evidence="6"/>
<name>A0ABW5U3C9_9RHOB</name>
<feature type="domain" description="Flavin reductase like" evidence="5">
    <location>
        <begin position="27"/>
        <end position="178"/>
    </location>
</feature>
<dbReference type="SMART" id="SM00903">
    <property type="entry name" value="Flavin_Reduct"/>
    <property type="match status" value="1"/>
</dbReference>
<dbReference type="Pfam" id="PF01613">
    <property type="entry name" value="Flavin_Reduct"/>
    <property type="match status" value="1"/>
</dbReference>
<gene>
    <name evidence="6" type="ORF">ACFSUD_12520</name>
</gene>
<keyword evidence="3" id="KW-0288">FMN</keyword>
<comment type="similarity">
    <text evidence="4">Belongs to the flavoredoxin family.</text>
</comment>
<dbReference type="InterPro" id="IPR012349">
    <property type="entry name" value="Split_barrel_FMN-bd"/>
</dbReference>
<evidence type="ECO:0000256" key="3">
    <source>
        <dbReference type="ARBA" id="ARBA00022643"/>
    </source>
</evidence>
<dbReference type="InterPro" id="IPR002563">
    <property type="entry name" value="Flavin_Rdtase-like_dom"/>
</dbReference>
<dbReference type="GO" id="GO:0016491">
    <property type="term" value="F:oxidoreductase activity"/>
    <property type="evidence" value="ECO:0007669"/>
    <property type="project" value="UniProtKB-KW"/>
</dbReference>
<evidence type="ECO:0000256" key="2">
    <source>
        <dbReference type="ARBA" id="ARBA00022630"/>
    </source>
</evidence>
<dbReference type="PANTHER" id="PTHR33798">
    <property type="entry name" value="FLAVOPROTEIN OXYGENASE"/>
    <property type="match status" value="1"/>
</dbReference>
<organism evidence="6 7">
    <name type="scientific">Sulfitobacter aestuarii</name>
    <dbReference type="NCBI Taxonomy" id="2161676"/>
    <lineage>
        <taxon>Bacteria</taxon>
        <taxon>Pseudomonadati</taxon>
        <taxon>Pseudomonadota</taxon>
        <taxon>Alphaproteobacteria</taxon>
        <taxon>Rhodobacterales</taxon>
        <taxon>Roseobacteraceae</taxon>
        <taxon>Sulfitobacter</taxon>
    </lineage>
</organism>
<dbReference type="EMBL" id="JBHUMP010000010">
    <property type="protein sequence ID" value="MFD2740403.1"/>
    <property type="molecule type" value="Genomic_DNA"/>
</dbReference>
<keyword evidence="7" id="KW-1185">Reference proteome</keyword>
<dbReference type="RefSeq" id="WP_386374925.1">
    <property type="nucleotide sequence ID" value="NZ_JBHUMP010000010.1"/>
</dbReference>
<evidence type="ECO:0000313" key="6">
    <source>
        <dbReference type="EMBL" id="MFD2740403.1"/>
    </source>
</evidence>
<protein>
    <submittedName>
        <fullName evidence="6">Flavin reductase family protein</fullName>
        <ecNumber evidence="6">1.5.1.-</ecNumber>
    </submittedName>
</protein>
<dbReference type="Gene3D" id="2.30.110.10">
    <property type="entry name" value="Electron Transport, Fmn-binding Protein, Chain A"/>
    <property type="match status" value="1"/>
</dbReference>
<dbReference type="Proteomes" id="UP001597474">
    <property type="component" value="Unassembled WGS sequence"/>
</dbReference>
<evidence type="ECO:0000256" key="1">
    <source>
        <dbReference type="ARBA" id="ARBA00001917"/>
    </source>
</evidence>
<proteinExistence type="inferred from homology"/>
<sequence length="224" mass="24777">MTRISPQSDRFDFSALSARDRYKLLIGAVVPRPIAWVTTIDEEGRPNAAPFSFFNVLSSDPAILALGVENYADMRFKDTGRNIRNTEEFTVNIVGHDNLDAMNVTAVPFAPGVSEIEEAGLTMLPGEFVSCPQIAEAPVRLECRRHVTLNIGKSREIILGEVLAMHARPGLVNERFHVDAAGLDALGRMGGHGYCRSNETFDLPTMSEAQWRDSQPRKTGTDRF</sequence>
<comment type="cofactor">
    <cofactor evidence="1">
        <name>FMN</name>
        <dbReference type="ChEBI" id="CHEBI:58210"/>
    </cofactor>
</comment>
<keyword evidence="2" id="KW-0285">Flavoprotein</keyword>
<evidence type="ECO:0000259" key="5">
    <source>
        <dbReference type="SMART" id="SM00903"/>
    </source>
</evidence>
<reference evidence="7" key="1">
    <citation type="journal article" date="2019" name="Int. J. Syst. Evol. Microbiol.">
        <title>The Global Catalogue of Microorganisms (GCM) 10K type strain sequencing project: providing services to taxonomists for standard genome sequencing and annotation.</title>
        <authorList>
            <consortium name="The Broad Institute Genomics Platform"/>
            <consortium name="The Broad Institute Genome Sequencing Center for Infectious Disease"/>
            <person name="Wu L."/>
            <person name="Ma J."/>
        </authorList>
    </citation>
    <scope>NUCLEOTIDE SEQUENCE [LARGE SCALE GENOMIC DNA]</scope>
    <source>
        <strain evidence="7">TISTR 2562</strain>
    </source>
</reference>
<dbReference type="SUPFAM" id="SSF50475">
    <property type="entry name" value="FMN-binding split barrel"/>
    <property type="match status" value="1"/>
</dbReference>
<evidence type="ECO:0000256" key="4">
    <source>
        <dbReference type="ARBA" id="ARBA00038054"/>
    </source>
</evidence>
<evidence type="ECO:0000313" key="7">
    <source>
        <dbReference type="Proteomes" id="UP001597474"/>
    </source>
</evidence>